<keyword evidence="2" id="KW-1185">Reference proteome</keyword>
<dbReference type="EMBL" id="LXQA010126004">
    <property type="protein sequence ID" value="MCI21641.1"/>
    <property type="molecule type" value="Genomic_DNA"/>
</dbReference>
<name>A0A392QBE1_9FABA</name>
<comment type="caution">
    <text evidence="1">The sequence shown here is derived from an EMBL/GenBank/DDBJ whole genome shotgun (WGS) entry which is preliminary data.</text>
</comment>
<protein>
    <submittedName>
        <fullName evidence="1">Ribonuclease H protein</fullName>
    </submittedName>
</protein>
<organism evidence="1 2">
    <name type="scientific">Trifolium medium</name>
    <dbReference type="NCBI Taxonomy" id="97028"/>
    <lineage>
        <taxon>Eukaryota</taxon>
        <taxon>Viridiplantae</taxon>
        <taxon>Streptophyta</taxon>
        <taxon>Embryophyta</taxon>
        <taxon>Tracheophyta</taxon>
        <taxon>Spermatophyta</taxon>
        <taxon>Magnoliopsida</taxon>
        <taxon>eudicotyledons</taxon>
        <taxon>Gunneridae</taxon>
        <taxon>Pentapetalae</taxon>
        <taxon>rosids</taxon>
        <taxon>fabids</taxon>
        <taxon>Fabales</taxon>
        <taxon>Fabaceae</taxon>
        <taxon>Papilionoideae</taxon>
        <taxon>50 kb inversion clade</taxon>
        <taxon>NPAAA clade</taxon>
        <taxon>Hologalegina</taxon>
        <taxon>IRL clade</taxon>
        <taxon>Trifolieae</taxon>
        <taxon>Trifolium</taxon>
    </lineage>
</organism>
<evidence type="ECO:0000313" key="2">
    <source>
        <dbReference type="Proteomes" id="UP000265520"/>
    </source>
</evidence>
<reference evidence="1 2" key="1">
    <citation type="journal article" date="2018" name="Front. Plant Sci.">
        <title>Red Clover (Trifolium pratense) and Zigzag Clover (T. medium) - A Picture of Genomic Similarities and Differences.</title>
        <authorList>
            <person name="Dluhosova J."/>
            <person name="Istvanek J."/>
            <person name="Nedelnik J."/>
            <person name="Repkova J."/>
        </authorList>
    </citation>
    <scope>NUCLEOTIDE SEQUENCE [LARGE SCALE GENOMIC DNA]</scope>
    <source>
        <strain evidence="2">cv. 10/8</strain>
        <tissue evidence="1">Leaf</tissue>
    </source>
</reference>
<proteinExistence type="predicted"/>
<accession>A0A392QBE1</accession>
<evidence type="ECO:0000313" key="1">
    <source>
        <dbReference type="EMBL" id="MCI21641.1"/>
    </source>
</evidence>
<dbReference type="Proteomes" id="UP000265520">
    <property type="component" value="Unassembled WGS sequence"/>
</dbReference>
<sequence length="98" mass="11532">MCEPKRVGPLRVREPRLVNLAILGKWHWRLLSKGEGLWKAILVAKYRVVRTMSHRGGREHVFRVASSWWKDILLVFVQRVWMVGNLGSWVRGVWVWGS</sequence>
<dbReference type="AlphaFoldDB" id="A0A392QBE1"/>